<accession>A0A371GE79</accession>
<keyword evidence="2" id="KW-1185">Reference proteome</keyword>
<evidence type="ECO:0000313" key="2">
    <source>
        <dbReference type="Proteomes" id="UP000257109"/>
    </source>
</evidence>
<feature type="non-terminal residue" evidence="1">
    <location>
        <position position="1"/>
    </location>
</feature>
<evidence type="ECO:0000313" key="1">
    <source>
        <dbReference type="EMBL" id="RDX88830.1"/>
    </source>
</evidence>
<dbReference type="EMBL" id="QJKJ01005831">
    <property type="protein sequence ID" value="RDX88830.1"/>
    <property type="molecule type" value="Genomic_DNA"/>
</dbReference>
<dbReference type="AlphaFoldDB" id="A0A371GE79"/>
<proteinExistence type="predicted"/>
<protein>
    <submittedName>
        <fullName evidence="1">Uncharacterized protein</fullName>
    </submittedName>
</protein>
<reference evidence="1" key="1">
    <citation type="submission" date="2018-05" db="EMBL/GenBank/DDBJ databases">
        <title>Draft genome of Mucuna pruriens seed.</title>
        <authorList>
            <person name="Nnadi N.E."/>
            <person name="Vos R."/>
            <person name="Hasami M.H."/>
            <person name="Devisetty U.K."/>
            <person name="Aguiy J.C."/>
        </authorList>
    </citation>
    <scope>NUCLEOTIDE SEQUENCE [LARGE SCALE GENOMIC DNA]</scope>
    <source>
        <strain evidence="1">JCA_2017</strain>
    </source>
</reference>
<name>A0A371GE79_MUCPR</name>
<dbReference type="Proteomes" id="UP000257109">
    <property type="component" value="Unassembled WGS sequence"/>
</dbReference>
<gene>
    <name evidence="1" type="ORF">CR513_29518</name>
</gene>
<organism evidence="1 2">
    <name type="scientific">Mucuna pruriens</name>
    <name type="common">Velvet bean</name>
    <name type="synonym">Dolichos pruriens</name>
    <dbReference type="NCBI Taxonomy" id="157652"/>
    <lineage>
        <taxon>Eukaryota</taxon>
        <taxon>Viridiplantae</taxon>
        <taxon>Streptophyta</taxon>
        <taxon>Embryophyta</taxon>
        <taxon>Tracheophyta</taxon>
        <taxon>Spermatophyta</taxon>
        <taxon>Magnoliopsida</taxon>
        <taxon>eudicotyledons</taxon>
        <taxon>Gunneridae</taxon>
        <taxon>Pentapetalae</taxon>
        <taxon>rosids</taxon>
        <taxon>fabids</taxon>
        <taxon>Fabales</taxon>
        <taxon>Fabaceae</taxon>
        <taxon>Papilionoideae</taxon>
        <taxon>50 kb inversion clade</taxon>
        <taxon>NPAAA clade</taxon>
        <taxon>indigoferoid/millettioid clade</taxon>
        <taxon>Phaseoleae</taxon>
        <taxon>Mucuna</taxon>
    </lineage>
</organism>
<sequence>MDWTRLLETELAHGLDSTIGDGVSIQRRSQLGEELVWSGRLHLARTTSISTRITSSGTPEFLVVVLSESRVKTILWGNLVKKWSVTHQNQDDD</sequence>
<comment type="caution">
    <text evidence="1">The sequence shown here is derived from an EMBL/GenBank/DDBJ whole genome shotgun (WGS) entry which is preliminary data.</text>
</comment>